<dbReference type="GO" id="GO:0004802">
    <property type="term" value="F:transketolase activity"/>
    <property type="evidence" value="ECO:0007669"/>
    <property type="project" value="UniProtKB-EC"/>
</dbReference>
<dbReference type="InterPro" id="IPR029061">
    <property type="entry name" value="THDP-binding"/>
</dbReference>
<dbReference type="InterPro" id="IPR009014">
    <property type="entry name" value="Transketo_C/PFOR_II"/>
</dbReference>
<evidence type="ECO:0000256" key="4">
    <source>
        <dbReference type="ARBA" id="ARBA00011738"/>
    </source>
</evidence>
<dbReference type="SUPFAM" id="SSF52518">
    <property type="entry name" value="Thiamin diphosphate-binding fold (THDP-binding)"/>
    <property type="match status" value="2"/>
</dbReference>
<dbReference type="InterPro" id="IPR005478">
    <property type="entry name" value="Transketolase_bac-like"/>
</dbReference>
<evidence type="ECO:0000256" key="1">
    <source>
        <dbReference type="ARBA" id="ARBA00001946"/>
    </source>
</evidence>
<keyword evidence="8" id="KW-0460">Magnesium</keyword>
<sequence>MSGSPSSSSAEVSADLDARAIATARILTMDAVQKAGNGHPGTAMALAPVAHHLFQHVMAHDPNDPHWIGRDRFILSLGHSSLTLYLQLFLCGYGLEMDDIKQLRQWGSQTPGHPEWQHTAGVETTTGPLGQGIGNGVGMALAARHERYLLDANTENSIFDHRIWVLASDGDIEEGVSAEASSFAGRQELGLLNVIYDDNQITIDGPSSLSLSEDVAGRYLAYGWHVQTVDRAANGDVDLPAFAAACEAAKLETTKPSLIVLKTTIAWPAPSAQNTSASHGSALGADEIAATKTVLGFDPEQHFSIDDAVLNHTRQAKVRGAQLHNEWNQARAQWQAAHPEQAALLERLESGELPANWSASLPTFEVGTQVATRKASGAVINALAGQLPELWGGSADLGESNNTHIKGADISMPATPAGANIAFGIREHAMGSIMNGIALHGRSKVFGGTFLVFSDYMRPAVRLAGLMGLPVTYVWTHDSIGVGEDGPTHQPIEHLAALRAIPNLNVIRPADANETAAAWQVALTSTSTPTALILTRQDVPVLDRSDATTTGNGSDPLTKGAYTISPADNPEVILIATGSEVTLALQAQESLKTQGVAASVVSMPCVEIFREQPQSYRDEVLPPTVRARVSIEAGITPPWREFVGDAGRSIGIDHYGASANGSTLYREFGITVEAVVEQALAARGQN</sequence>
<dbReference type="Gene3D" id="3.40.50.920">
    <property type="match status" value="1"/>
</dbReference>
<dbReference type="NCBIfam" id="TIGR00232">
    <property type="entry name" value="tktlase_bact"/>
    <property type="match status" value="1"/>
</dbReference>
<dbReference type="FunFam" id="3.40.50.970:FF:000003">
    <property type="entry name" value="Transketolase"/>
    <property type="match status" value="1"/>
</dbReference>
<dbReference type="SUPFAM" id="SSF52922">
    <property type="entry name" value="TK C-terminal domain-like"/>
    <property type="match status" value="1"/>
</dbReference>
<keyword evidence="6" id="KW-0808">Transferase</keyword>
<dbReference type="Pfam" id="PF22613">
    <property type="entry name" value="Transketolase_C_1"/>
    <property type="match status" value="1"/>
</dbReference>
<feature type="domain" description="Transketolase-like pyrimidine-binding" evidence="11">
    <location>
        <begin position="370"/>
        <end position="541"/>
    </location>
</feature>
<evidence type="ECO:0000256" key="8">
    <source>
        <dbReference type="ARBA" id="ARBA00022842"/>
    </source>
</evidence>
<dbReference type="InterPro" id="IPR020826">
    <property type="entry name" value="Transketolase_BS"/>
</dbReference>
<proteinExistence type="inferred from homology"/>
<dbReference type="Pfam" id="PF02779">
    <property type="entry name" value="Transket_pyr"/>
    <property type="match status" value="1"/>
</dbReference>
<name>A0A6J6IH67_9ZZZZ</name>
<dbReference type="Gene3D" id="3.40.50.970">
    <property type="match status" value="2"/>
</dbReference>
<dbReference type="CDD" id="cd07033">
    <property type="entry name" value="TPP_PYR_DXS_TK_like"/>
    <property type="match status" value="1"/>
</dbReference>
<dbReference type="GO" id="GO:0006098">
    <property type="term" value="P:pentose-phosphate shunt"/>
    <property type="evidence" value="ECO:0007669"/>
    <property type="project" value="TreeGrafter"/>
</dbReference>
<comment type="catalytic activity">
    <reaction evidence="10">
        <text>D-sedoheptulose 7-phosphate + D-glyceraldehyde 3-phosphate = aldehydo-D-ribose 5-phosphate + D-xylulose 5-phosphate</text>
        <dbReference type="Rhea" id="RHEA:10508"/>
        <dbReference type="ChEBI" id="CHEBI:57483"/>
        <dbReference type="ChEBI" id="CHEBI:57737"/>
        <dbReference type="ChEBI" id="CHEBI:58273"/>
        <dbReference type="ChEBI" id="CHEBI:59776"/>
        <dbReference type="EC" id="2.2.1.1"/>
    </reaction>
</comment>
<evidence type="ECO:0000256" key="7">
    <source>
        <dbReference type="ARBA" id="ARBA00022723"/>
    </source>
</evidence>
<evidence type="ECO:0000259" key="11">
    <source>
        <dbReference type="SMART" id="SM00861"/>
    </source>
</evidence>
<dbReference type="FunFam" id="3.40.50.920:FF:000003">
    <property type="entry name" value="Transketolase"/>
    <property type="match status" value="1"/>
</dbReference>
<evidence type="ECO:0000313" key="12">
    <source>
        <dbReference type="EMBL" id="CAB4623815.1"/>
    </source>
</evidence>
<keyword evidence="9" id="KW-0786">Thiamine pyrophosphate</keyword>
<dbReference type="EMBL" id="CAEZVF010000110">
    <property type="protein sequence ID" value="CAB4623815.1"/>
    <property type="molecule type" value="Genomic_DNA"/>
</dbReference>
<dbReference type="InterPro" id="IPR005474">
    <property type="entry name" value="Transketolase_N"/>
</dbReference>
<dbReference type="GO" id="GO:0046872">
    <property type="term" value="F:metal ion binding"/>
    <property type="evidence" value="ECO:0007669"/>
    <property type="project" value="UniProtKB-KW"/>
</dbReference>
<comment type="cofactor">
    <cofactor evidence="1">
        <name>Mg(2+)</name>
        <dbReference type="ChEBI" id="CHEBI:18420"/>
    </cofactor>
</comment>
<keyword evidence="7" id="KW-0479">Metal-binding</keyword>
<organism evidence="12">
    <name type="scientific">freshwater metagenome</name>
    <dbReference type="NCBI Taxonomy" id="449393"/>
    <lineage>
        <taxon>unclassified sequences</taxon>
        <taxon>metagenomes</taxon>
        <taxon>ecological metagenomes</taxon>
    </lineage>
</organism>
<dbReference type="PANTHER" id="PTHR43522">
    <property type="entry name" value="TRANSKETOLASE"/>
    <property type="match status" value="1"/>
</dbReference>
<evidence type="ECO:0000256" key="5">
    <source>
        <dbReference type="ARBA" id="ARBA00013152"/>
    </source>
</evidence>
<dbReference type="PANTHER" id="PTHR43522:SF2">
    <property type="entry name" value="TRANSKETOLASE 1-RELATED"/>
    <property type="match status" value="1"/>
</dbReference>
<evidence type="ECO:0000256" key="3">
    <source>
        <dbReference type="ARBA" id="ARBA00007131"/>
    </source>
</evidence>
<dbReference type="CDD" id="cd02012">
    <property type="entry name" value="TPP_TK"/>
    <property type="match status" value="1"/>
</dbReference>
<dbReference type="Pfam" id="PF00456">
    <property type="entry name" value="Transketolase_N"/>
    <property type="match status" value="1"/>
</dbReference>
<reference evidence="12" key="1">
    <citation type="submission" date="2020-05" db="EMBL/GenBank/DDBJ databases">
        <authorList>
            <person name="Chiriac C."/>
            <person name="Salcher M."/>
            <person name="Ghai R."/>
            <person name="Kavagutti S V."/>
        </authorList>
    </citation>
    <scope>NUCLEOTIDE SEQUENCE</scope>
</reference>
<comment type="similarity">
    <text evidence="3">Belongs to the transketolase family.</text>
</comment>
<dbReference type="GO" id="GO:0005829">
    <property type="term" value="C:cytosol"/>
    <property type="evidence" value="ECO:0007669"/>
    <property type="project" value="TreeGrafter"/>
</dbReference>
<gene>
    <name evidence="12" type="ORF">UFOPK1939_00772</name>
</gene>
<dbReference type="FunFam" id="3.40.50.970:FF:000004">
    <property type="entry name" value="Transketolase"/>
    <property type="match status" value="1"/>
</dbReference>
<comment type="cofactor">
    <cofactor evidence="2">
        <name>thiamine diphosphate</name>
        <dbReference type="ChEBI" id="CHEBI:58937"/>
    </cofactor>
</comment>
<dbReference type="EC" id="2.2.1.1" evidence="5"/>
<dbReference type="InterPro" id="IPR005475">
    <property type="entry name" value="Transketolase-like_Pyr-bd"/>
</dbReference>
<dbReference type="SMART" id="SM00861">
    <property type="entry name" value="Transket_pyr"/>
    <property type="match status" value="1"/>
</dbReference>
<accession>A0A6J6IH67</accession>
<dbReference type="PROSITE" id="PS00802">
    <property type="entry name" value="TRANSKETOLASE_2"/>
    <property type="match status" value="1"/>
</dbReference>
<evidence type="ECO:0000256" key="9">
    <source>
        <dbReference type="ARBA" id="ARBA00023052"/>
    </source>
</evidence>
<comment type="subunit">
    <text evidence="4">Homodimer.</text>
</comment>
<dbReference type="InterPro" id="IPR033247">
    <property type="entry name" value="Transketolase_fam"/>
</dbReference>
<dbReference type="AlphaFoldDB" id="A0A6J6IH67"/>
<evidence type="ECO:0000256" key="2">
    <source>
        <dbReference type="ARBA" id="ARBA00001964"/>
    </source>
</evidence>
<protein>
    <recommendedName>
        <fullName evidence="5">transketolase</fullName>
        <ecNumber evidence="5">2.2.1.1</ecNumber>
    </recommendedName>
</protein>
<dbReference type="InterPro" id="IPR055152">
    <property type="entry name" value="Transketolase-like_C_2"/>
</dbReference>
<evidence type="ECO:0000256" key="10">
    <source>
        <dbReference type="ARBA" id="ARBA00049473"/>
    </source>
</evidence>
<evidence type="ECO:0000256" key="6">
    <source>
        <dbReference type="ARBA" id="ARBA00022679"/>
    </source>
</evidence>